<accession>A0A0J8VIL1</accession>
<gene>
    <name evidence="1" type="ORF">ACH50_17385</name>
</gene>
<evidence type="ECO:0000313" key="2">
    <source>
        <dbReference type="Proteomes" id="UP000037315"/>
    </source>
</evidence>
<protein>
    <submittedName>
        <fullName evidence="1">Uncharacterized protein</fullName>
    </submittedName>
</protein>
<comment type="caution">
    <text evidence="1">The sequence shown here is derived from an EMBL/GenBank/DDBJ whole genome shotgun (WGS) entry which is preliminary data.</text>
</comment>
<dbReference type="EMBL" id="LFEJ01000024">
    <property type="protein sequence ID" value="KMV33036.1"/>
    <property type="molecule type" value="Genomic_DNA"/>
</dbReference>
<name>A0A0J8VIL1_9ENTR</name>
<dbReference type="AlphaFoldDB" id="A0A0J8VIL1"/>
<sequence length="80" mass="9377">MLIILLTKHCNEGGNNLIIITKKPNSAWIIAGVRQHQLHTCKIINKTALLKIVINQFFEWRISKTEMCKIHNRFYLANIY</sequence>
<evidence type="ECO:0000313" key="1">
    <source>
        <dbReference type="EMBL" id="KMV33036.1"/>
    </source>
</evidence>
<dbReference type="Proteomes" id="UP000037315">
    <property type="component" value="Unassembled WGS sequence"/>
</dbReference>
<proteinExistence type="predicted"/>
<organism evidence="1 2">
    <name type="scientific">Franconibacter pulveris</name>
    <dbReference type="NCBI Taxonomy" id="435910"/>
    <lineage>
        <taxon>Bacteria</taxon>
        <taxon>Pseudomonadati</taxon>
        <taxon>Pseudomonadota</taxon>
        <taxon>Gammaproteobacteria</taxon>
        <taxon>Enterobacterales</taxon>
        <taxon>Enterobacteriaceae</taxon>
        <taxon>Franconibacter</taxon>
    </lineage>
</organism>
<keyword evidence="2" id="KW-1185">Reference proteome</keyword>
<reference evidence="1 2" key="1">
    <citation type="submission" date="2015-06" db="EMBL/GenBank/DDBJ databases">
        <title>Genome sequencing of Cronobacter sp. strain DJ34 isolated from petroleum contaminated sludge of Duliajan Oil Fields, Assam, India.</title>
        <authorList>
            <person name="Pal S."/>
            <person name="Banerjee T.D."/>
            <person name="Roy A."/>
            <person name="Sar P."/>
            <person name="Kazy S.K."/>
        </authorList>
    </citation>
    <scope>NUCLEOTIDE SEQUENCE [LARGE SCALE GENOMIC DNA]</scope>
    <source>
        <strain evidence="1 2">DJ34</strain>
    </source>
</reference>